<feature type="domain" description="DNA/RNA non-specific endonuclease/pyrophosphatase/phosphodiesterase" evidence="4">
    <location>
        <begin position="102"/>
        <end position="301"/>
    </location>
</feature>
<dbReference type="CDD" id="cd00091">
    <property type="entry name" value="NUC"/>
    <property type="match status" value="1"/>
</dbReference>
<proteinExistence type="predicted"/>
<dbReference type="InterPro" id="IPR020821">
    <property type="entry name" value="ENPP1-3/EXOG-like_nuc-like"/>
</dbReference>
<feature type="domain" description="ENPP1-3/EXOG-like endonuclease/phosphodiesterase" evidence="3">
    <location>
        <begin position="103"/>
        <end position="301"/>
    </location>
</feature>
<evidence type="ECO:0000313" key="6">
    <source>
        <dbReference type="Proteomes" id="UP000078486"/>
    </source>
</evidence>
<reference evidence="5 6" key="1">
    <citation type="submission" date="2016-01" db="EMBL/GenBank/DDBJ databases">
        <title>High potential of lignocellulose degradation of a new Verrucomicrobia species.</title>
        <authorList>
            <person name="Wang Y."/>
            <person name="Shi Y."/>
            <person name="Qiu Z."/>
            <person name="Liu S."/>
            <person name="Yang H."/>
        </authorList>
    </citation>
    <scope>NUCLEOTIDE SEQUENCE [LARGE SCALE GENOMIC DNA]</scope>
    <source>
        <strain evidence="5 6">TSB47</strain>
    </source>
</reference>
<comment type="caution">
    <text evidence="5">The sequence shown here is derived from an EMBL/GenBank/DDBJ whole genome shotgun (WGS) entry which is preliminary data.</text>
</comment>
<accession>A0A178IDE2</accession>
<dbReference type="SUPFAM" id="SSF54060">
    <property type="entry name" value="His-Me finger endonucleases"/>
    <property type="match status" value="1"/>
</dbReference>
<gene>
    <name evidence="5" type="ORF">AW736_22220</name>
</gene>
<dbReference type="InterPro" id="IPR044929">
    <property type="entry name" value="DNA/RNA_non-sp_Endonuclease_sf"/>
</dbReference>
<feature type="active site" description="Proton acceptor" evidence="1">
    <location>
        <position position="162"/>
    </location>
</feature>
<dbReference type="Proteomes" id="UP000078486">
    <property type="component" value="Unassembled WGS sequence"/>
</dbReference>
<dbReference type="InterPro" id="IPR001604">
    <property type="entry name" value="Endo_G_ENPP1-like_dom"/>
</dbReference>
<evidence type="ECO:0000313" key="5">
    <source>
        <dbReference type="EMBL" id="OAM87631.1"/>
    </source>
</evidence>
<dbReference type="AlphaFoldDB" id="A0A178IDE2"/>
<dbReference type="GO" id="GO:0004519">
    <property type="term" value="F:endonuclease activity"/>
    <property type="evidence" value="ECO:0007669"/>
    <property type="project" value="TreeGrafter"/>
</dbReference>
<dbReference type="InterPro" id="IPR040255">
    <property type="entry name" value="Non-specific_endonuclease"/>
</dbReference>
<evidence type="ECO:0000256" key="2">
    <source>
        <dbReference type="PIRSR" id="PIRSR640255-2"/>
    </source>
</evidence>
<keyword evidence="2" id="KW-0479">Metal-binding</keyword>
<evidence type="ECO:0008006" key="7">
    <source>
        <dbReference type="Google" id="ProtNLM"/>
    </source>
</evidence>
<evidence type="ECO:0000259" key="3">
    <source>
        <dbReference type="SMART" id="SM00477"/>
    </source>
</evidence>
<dbReference type="SMART" id="SM00477">
    <property type="entry name" value="NUC"/>
    <property type="match status" value="1"/>
</dbReference>
<feature type="binding site" evidence="2">
    <location>
        <position position="195"/>
    </location>
    <ligand>
        <name>Mg(2+)</name>
        <dbReference type="ChEBI" id="CHEBI:18420"/>
        <note>catalytic</note>
    </ligand>
</feature>
<dbReference type="Pfam" id="PF01223">
    <property type="entry name" value="Endonuclease_NS"/>
    <property type="match status" value="1"/>
</dbReference>
<dbReference type="PANTHER" id="PTHR13966:SF5">
    <property type="entry name" value="ENDONUCLEASE G, MITOCHONDRIAL"/>
    <property type="match status" value="1"/>
</dbReference>
<organism evidence="5 6">
    <name type="scientific">Termitidicoccus mucosus</name>
    <dbReference type="NCBI Taxonomy" id="1184151"/>
    <lineage>
        <taxon>Bacteria</taxon>
        <taxon>Pseudomonadati</taxon>
        <taxon>Verrucomicrobiota</taxon>
        <taxon>Opitutia</taxon>
        <taxon>Opitutales</taxon>
        <taxon>Opitutaceae</taxon>
        <taxon>Termitidicoccus</taxon>
    </lineage>
</organism>
<dbReference type="InterPro" id="IPR044925">
    <property type="entry name" value="His-Me_finger_sf"/>
</dbReference>
<dbReference type="PANTHER" id="PTHR13966">
    <property type="entry name" value="ENDONUCLEASE RELATED"/>
    <property type="match status" value="1"/>
</dbReference>
<name>A0A178IDE2_9BACT</name>
<dbReference type="Gene3D" id="3.40.570.10">
    <property type="entry name" value="Extracellular Endonuclease, subunit A"/>
    <property type="match status" value="1"/>
</dbReference>
<evidence type="ECO:0000259" key="4">
    <source>
        <dbReference type="SMART" id="SM00892"/>
    </source>
</evidence>
<evidence type="ECO:0000256" key="1">
    <source>
        <dbReference type="PIRSR" id="PIRSR640255-1"/>
    </source>
</evidence>
<dbReference type="STRING" id="1184151.AW736_22220"/>
<dbReference type="GO" id="GO:0003676">
    <property type="term" value="F:nucleic acid binding"/>
    <property type="evidence" value="ECO:0007669"/>
    <property type="project" value="InterPro"/>
</dbReference>
<dbReference type="GO" id="GO:0016787">
    <property type="term" value="F:hydrolase activity"/>
    <property type="evidence" value="ECO:0007669"/>
    <property type="project" value="InterPro"/>
</dbReference>
<sequence>MNLRRLLGCGVFLLAAGAGIFTWHHFAPPETREKIEAVTLDAIDLARENRSAPRELVFWLDIIADKIPLTRGKVVEPGAAIEADAMVLGGTPAAREKLVFLENKGYLAGYDEQRRNPAWVAYRVFPPKYKAAARPEKFEPDPRTRAKVDASAYTNSGYDRGHMAPNHAIAVCHGPEAQRETFLMTNVAPQLHGLNGALWKALEERVLDRYTRRYGDVWVVCGPVYEKGREPRRIGENVAVPDAFFLVISERDEQSGGLRTLAFLVPHRELRASEDPSKYLVSVRDIEARAGLDFFPKLPRAAQDALETAAAKRAW</sequence>
<protein>
    <recommendedName>
        <fullName evidence="7">Endonuclease</fullName>
    </recommendedName>
</protein>
<dbReference type="GO" id="GO:0046872">
    <property type="term" value="F:metal ion binding"/>
    <property type="evidence" value="ECO:0007669"/>
    <property type="project" value="UniProtKB-KW"/>
</dbReference>
<dbReference type="RefSeq" id="WP_334319638.1">
    <property type="nucleotide sequence ID" value="NZ_CP109796.1"/>
</dbReference>
<dbReference type="EMBL" id="LRRQ01000167">
    <property type="protein sequence ID" value="OAM87631.1"/>
    <property type="molecule type" value="Genomic_DNA"/>
</dbReference>
<keyword evidence="6" id="KW-1185">Reference proteome</keyword>
<dbReference type="SMART" id="SM00892">
    <property type="entry name" value="Endonuclease_NS"/>
    <property type="match status" value="1"/>
</dbReference>